<sequence length="171" mass="19853">MALMTAVKLNSVEYEIRQKIMVNNGILEQLRCDLSGRNLDRLTKRLFEFQAYAHGMRYRLNLEQDLLDIPNSLWDSEQLRSLFADIQGLFAVSSRLEKLNHRISWELESLDSHSEYARHQHASRLEKIIICLITVEIVLGLGHIAFNPSRRREKNSDKSDQKALTADMIKS</sequence>
<reference evidence="4" key="1">
    <citation type="journal article" date="2014" name="BMC Genomics">
        <title>The Babesia bovis gene and promoter model: an update from full-length EST analysis.</title>
        <authorList>
            <person name="Yamagishi J."/>
            <person name="Wakaguri H."/>
            <person name="Yokoyama N."/>
            <person name="Yamashita R."/>
            <person name="Suzuki Y."/>
            <person name="Xuan X."/>
            <person name="Igarashi I."/>
        </authorList>
    </citation>
    <scope>NUCLEOTIDE SEQUENCE</scope>
    <source>
        <strain evidence="4">Texas</strain>
    </source>
</reference>
<organism evidence="4">
    <name type="scientific">Babesia bovis</name>
    <dbReference type="NCBI Taxonomy" id="5865"/>
    <lineage>
        <taxon>Eukaryota</taxon>
        <taxon>Sar</taxon>
        <taxon>Alveolata</taxon>
        <taxon>Apicomplexa</taxon>
        <taxon>Aconoidasida</taxon>
        <taxon>Piroplasmida</taxon>
        <taxon>Babesiidae</taxon>
        <taxon>Babesia</taxon>
    </lineage>
</organism>
<dbReference type="InterPro" id="IPR003734">
    <property type="entry name" value="DUF155"/>
</dbReference>
<evidence type="ECO:0000313" key="4">
    <source>
        <dbReference type="EMBL" id="BAN64924.1"/>
    </source>
</evidence>
<evidence type="ECO:0000256" key="2">
    <source>
        <dbReference type="SAM" id="MobiDB-lite"/>
    </source>
</evidence>
<proteinExistence type="evidence at transcript level"/>
<dbReference type="VEuPathDB" id="PiroplasmaDB:BBOV_III008610"/>
<dbReference type="Pfam" id="PF02582">
    <property type="entry name" value="DUF155"/>
    <property type="match status" value="1"/>
</dbReference>
<evidence type="ECO:0000259" key="3">
    <source>
        <dbReference type="Pfam" id="PF02582"/>
    </source>
</evidence>
<comment type="similarity">
    <text evidence="1">Belongs to the RMD1/sif2 family.</text>
</comment>
<accession>S6BFM3</accession>
<feature type="domain" description="DUF155" evidence="3">
    <location>
        <begin position="2"/>
        <end position="100"/>
    </location>
</feature>
<dbReference type="AlphaFoldDB" id="S6BFM3"/>
<feature type="region of interest" description="Disordered" evidence="2">
    <location>
        <begin position="151"/>
        <end position="171"/>
    </location>
</feature>
<dbReference type="GO" id="GO:0005739">
    <property type="term" value="C:mitochondrion"/>
    <property type="evidence" value="ECO:0007669"/>
    <property type="project" value="UniProtKB-ARBA"/>
</dbReference>
<evidence type="ECO:0000256" key="1">
    <source>
        <dbReference type="ARBA" id="ARBA00008306"/>
    </source>
</evidence>
<gene>
    <name evidence="4" type="primary">BBOV_III008610</name>
</gene>
<dbReference type="EMBL" id="AK441130">
    <property type="protein sequence ID" value="BAN64924.1"/>
    <property type="molecule type" value="mRNA"/>
</dbReference>
<dbReference type="PANTHER" id="PTHR16255">
    <property type="entry name" value="REQUIRED FOR MEIOTIC NUCLEAR DIVISION PROTEIN 1 HOMOLOG"/>
    <property type="match status" value="1"/>
</dbReference>
<protein>
    <recommendedName>
        <fullName evidence="3">DUF155 domain-containing protein</fullName>
    </recommendedName>
</protein>
<dbReference type="PANTHER" id="PTHR16255:SF1">
    <property type="entry name" value="REQUIRED FOR MEIOTIC NUCLEAR DIVISION PROTEIN 1 HOMOLOG"/>
    <property type="match status" value="1"/>
</dbReference>
<dbReference type="InterPro" id="IPR051624">
    <property type="entry name" value="RMD1/Sad1-interacting"/>
</dbReference>
<name>S6BFM3_BABBO</name>